<keyword evidence="4" id="KW-0175">Coiled coil</keyword>
<keyword evidence="7" id="KW-1185">Reference proteome</keyword>
<feature type="coiled-coil region" evidence="4">
    <location>
        <begin position="1200"/>
        <end position="1227"/>
    </location>
</feature>
<feature type="coiled-coil region" evidence="4">
    <location>
        <begin position="454"/>
        <end position="481"/>
    </location>
</feature>
<evidence type="ECO:0000256" key="4">
    <source>
        <dbReference type="SAM" id="Coils"/>
    </source>
</evidence>
<dbReference type="SUPFAM" id="SSF48403">
    <property type="entry name" value="Ankyrin repeat"/>
    <property type="match status" value="1"/>
</dbReference>
<dbReference type="InterPro" id="IPR002110">
    <property type="entry name" value="Ankyrin_rpt"/>
</dbReference>
<dbReference type="PANTHER" id="PTHR24124:SF14">
    <property type="entry name" value="CHROMOSOME UNDETERMINED SCAFFOLD_25, WHOLE GENOME SHOTGUN SEQUENCE"/>
    <property type="match status" value="1"/>
</dbReference>
<comment type="caution">
    <text evidence="6">The sequence shown here is derived from an EMBL/GenBank/DDBJ whole genome shotgun (WGS) entry which is preliminary data.</text>
</comment>
<gene>
    <name evidence="6" type="ORF">PC110_g19943</name>
</gene>
<feature type="region of interest" description="Disordered" evidence="5">
    <location>
        <begin position="1698"/>
        <end position="1811"/>
    </location>
</feature>
<proteinExistence type="predicted"/>
<feature type="region of interest" description="Disordered" evidence="5">
    <location>
        <begin position="1980"/>
        <end position="2026"/>
    </location>
</feature>
<evidence type="ECO:0000256" key="1">
    <source>
        <dbReference type="ARBA" id="ARBA00022737"/>
    </source>
</evidence>
<feature type="compositionally biased region" description="Polar residues" evidence="5">
    <location>
        <begin position="1698"/>
        <end position="1715"/>
    </location>
</feature>
<keyword evidence="2 3" id="KW-0040">ANK repeat</keyword>
<evidence type="ECO:0000313" key="7">
    <source>
        <dbReference type="Proteomes" id="UP000251314"/>
    </source>
</evidence>
<sequence length="2558" mass="291435">MNTVRSEYSEGSLASSRLDDGSATGRGSLSFSFSTSRVSIDSVSTRSDYLSSYERKFQERKAAKHKKSEKAKREKEKADRQDLFSADVRRKAQREAEREARRKEMETWLTDPNELRRIERRAQKRSRDRMRTLKEWYVPATIGPQEEVQPVFVTAMERTNQEHSSRKRVVKPILTKEAAALKDEEDREALSSVLHRQLNAFTSKLLYLEQLAEPVPAPIRAKTRARRRRIVKEHLHLAPLGPARSNFQAVKSVANFPTYFTSQGERKLTTSTSLQTLRSFQVDNDIEEDAVDDAEVEQYLLRHRKISRQNYAAVKLQATWRMHLRRRKYIPWRLRRTRHRRAIFEIWVMTYRVGYRAQRSLLRKYFTSWRLDVIEALQLREMELHLFRQAATQTELPRMVLNLVFTSDWEDERAKRLAAKAAEAAKKKTIAPTSKAAFLNAFLSAAFGDVESGSDKGRRRVHQLRAQHEAAREEVRKKIVQHVFRLWKRVHEAKKRVGLNAQLCLKRAVRMAFGTRQRWPAEILLSVFEIWARWASFNRCKRLGLPLPQFKQANPHWDIWLHNYQERQVRCVKAAAKAPGARLRRYFLRIHLFARHTIRERNVLALAFSHYARILRLKVLLEWREAIADSAAEKKLVKGILLRMHRYACAKRKLRPLKESLRKKRREWLASRSLRGWKQVQLHACFKRELNLSKIENSPVWRSRLHRTLDIWRDERDSLLLWRTFQAWTHFLRKRKLFLTLRSLCARQERRNLLFGVFNAWKAARWERVDGFLEDSLRLDAWDVYRELSVFFPMMFYGSFSDAGSIFGGLPSSMYGDSQRLDRNDLILTTSGDAVRHFHGVLVRESVMDVRNAILQTRHLVNAVDDTSGNTALHVAAQLEEPERRLEIVSLLLSEGAITLKRVNRHGLSPVQLAADPETRFLLDQGIYAFQSRNVLNTAEVCGNNHRLLWCMTSLMAREWRAGLRTPADVRTGQWHSRIREELWLRQPHIRFAADSTFAPAVNRSRGYLNALKTRLCVSYKGFLDAVLSKGEHRFLEREERVKTRKTEASEAGEYEAYARYLLASTLDTEACEQELIPSFAGLLFSLEFSLDEILSQAYRLEDEYTTAEGELWELYQRIQRAERDWGALYSQEETTSGSSGSKSIGMLRVFSDDADADLFFKRELFQLEFEQFTSRAENKIQDGMDSQQEALALDLDAVMIRTKRKLRKVEKKIKRVQDQIDENERMHREALFAPVRRVEEICVARKALEHSRLRMALNMIKHSEVNAVVERLEHAKEVLQSGERSEPNMLLSSVAALPYEEKKAFLEKEKATFANMFQTKVILEEAQAAKLDSEKLEVQPLPEALRPLQREAVSKLHSLFVLNLLRSCCYWLAENMMAVETANREEEISFGSGSDDSDGDTFHAEETGSKSERKLTRLFSAAGSMLAEGPPRRRSSISNTRRVLDTYQQGSSRNLEDPDSENMTVTYAASANLLFEEERRAAEAAERERLSTKKVEVIAAISECNPVTGELELPPDHSVSIATVPVTALPEPAVMEGKQARRNRKKEELQRAMRHRQLERKAESESDSEESNFLLKDHVLPEIHGADFSFGNFVVGDVVRATYEVSRDEATGSLKAKEWRQNTAATEAIWKRGGVKLVDTSAPGIKEVLAQAHRQSSSREKLRPGSRHQGVAVHESTELPQPLLEVQPASRLDVKVSDNSSLVNEEQKAAQKSSDLAAHHPLDRAASKSRLQTDTELSSSSPLSSQNDSPECEGANEKNTSEDLTPPVELMDPRSRQNSARSVRTGRASGEETSNARIIALEPLDQKQNDPEELKATTEMTSTIDMLPDRAPGSLSEHEEIVEVDLTLQSPVVEITTSRTSDSKRKGLEFSRGTEATRSLESDAHTNAFVKWEDGAVLDAFPLAVVPNPQSTFVQVDSIDRGRGSTLPRVGSRRVVKPLSRAGGMEEFTANLFVLDETVANEPKANEVFTLQGKSLKMTKKQKGSRLKSSDSGVLEKTKHQPKREAKARGDTATESFDSDCDRPSTSISVTVVTKPVKRDDIIPEPVDLASEASTPEFFLLEETQIVPPKPFIKLDGMIEDVNPSGSLQLEGLGLSGADKTMNGFAKPEKLPQGSPHKLVETTRSSRLAIHRKGNRVSVESGALEHNDLALRGARVTVPTAEGKERMELSGFEGMAPLSKADKERLWQEFTADPSSVNVRDAYSILYPQMYIPASDAVPVSRKKSSPVSVEPSNLSLRVDSIRQPLQKALEHNRKFWSAVEGYRAIGTSSLVPLDSATITQRRQDKAQVIFDQFVRGHREKGSKCETRGLSLPWLDMYPNEVAEVRRQLENAPKELFDELQQITEGQISAALAKRQSDEIEQTASKEIVESTDEVSGIDSVSTGAPVKLSVLEKFLALQGLTEKPQRRGVKMPTPTRLTAAALSKTFTKRRYGEKTTAQREALREPPDIFGDSVDAYVPRKRELELMHLHQDEQEVNEAFLTETRALSFEREVLDKVVCDREENRNEFEEKLWILMLKARGLQEVPDDEDNQADDEEALVQLEQDQVIGDIEQQAKQ</sequence>
<feature type="compositionally biased region" description="Low complexity" evidence="5">
    <location>
        <begin position="1735"/>
        <end position="1750"/>
    </location>
</feature>
<accession>A0A329RG26</accession>
<feature type="region of interest" description="Disordered" evidence="5">
    <location>
        <begin position="1535"/>
        <end position="1572"/>
    </location>
</feature>
<organism evidence="6 7">
    <name type="scientific">Phytophthora cactorum</name>
    <dbReference type="NCBI Taxonomy" id="29920"/>
    <lineage>
        <taxon>Eukaryota</taxon>
        <taxon>Sar</taxon>
        <taxon>Stramenopiles</taxon>
        <taxon>Oomycota</taxon>
        <taxon>Peronosporomycetes</taxon>
        <taxon>Peronosporales</taxon>
        <taxon>Peronosporaceae</taxon>
        <taxon>Phytophthora</taxon>
    </lineage>
</organism>
<evidence type="ECO:0000256" key="5">
    <source>
        <dbReference type="SAM" id="MobiDB-lite"/>
    </source>
</evidence>
<evidence type="ECO:0000256" key="2">
    <source>
        <dbReference type="ARBA" id="ARBA00023043"/>
    </source>
</evidence>
<dbReference type="Proteomes" id="UP000251314">
    <property type="component" value="Unassembled WGS sequence"/>
</dbReference>
<dbReference type="OrthoDB" id="73967at2759"/>
<dbReference type="PROSITE" id="PS50096">
    <property type="entry name" value="IQ"/>
    <property type="match status" value="1"/>
</dbReference>
<feature type="region of interest" description="Disordered" evidence="5">
    <location>
        <begin position="1388"/>
        <end position="1463"/>
    </location>
</feature>
<dbReference type="InterPro" id="IPR000048">
    <property type="entry name" value="IQ_motif_EF-hand-BS"/>
</dbReference>
<name>A0A329RG26_9STRA</name>
<feature type="compositionally biased region" description="Polar residues" evidence="5">
    <location>
        <begin position="1437"/>
        <end position="1454"/>
    </location>
</feature>
<feature type="region of interest" description="Disordered" evidence="5">
    <location>
        <begin position="1"/>
        <end position="104"/>
    </location>
</feature>
<protein>
    <submittedName>
        <fullName evidence="6">Uncharacterized protein</fullName>
    </submittedName>
</protein>
<dbReference type="Gene3D" id="1.25.40.20">
    <property type="entry name" value="Ankyrin repeat-containing domain"/>
    <property type="match status" value="1"/>
</dbReference>
<dbReference type="Pfam" id="PF00612">
    <property type="entry name" value="IQ"/>
    <property type="match status" value="1"/>
</dbReference>
<evidence type="ECO:0000256" key="3">
    <source>
        <dbReference type="PROSITE-ProRule" id="PRU00023"/>
    </source>
</evidence>
<keyword evidence="1" id="KW-0677">Repeat</keyword>
<dbReference type="PROSITE" id="PS50297">
    <property type="entry name" value="ANK_REP_REGION"/>
    <property type="match status" value="1"/>
</dbReference>
<reference evidence="6 7" key="1">
    <citation type="submission" date="2018-01" db="EMBL/GenBank/DDBJ databases">
        <title>Draft genome of the strawberry crown rot pathogen Phytophthora cactorum.</title>
        <authorList>
            <person name="Armitage A.D."/>
            <person name="Lysoe E."/>
            <person name="Nellist C.F."/>
            <person name="Harrison R.J."/>
            <person name="Brurberg M.B."/>
        </authorList>
    </citation>
    <scope>NUCLEOTIDE SEQUENCE [LARGE SCALE GENOMIC DNA]</scope>
    <source>
        <strain evidence="6 7">10300</strain>
    </source>
</reference>
<feature type="compositionally biased region" description="Basic and acidic residues" evidence="5">
    <location>
        <begin position="1401"/>
        <end position="1416"/>
    </location>
</feature>
<feature type="compositionally biased region" description="Basic and acidic residues" evidence="5">
    <location>
        <begin position="1995"/>
        <end position="2013"/>
    </location>
</feature>
<feature type="region of interest" description="Disordered" evidence="5">
    <location>
        <begin position="1654"/>
        <end position="1684"/>
    </location>
</feature>
<feature type="compositionally biased region" description="Basic and acidic residues" evidence="5">
    <location>
        <begin position="71"/>
        <end position="104"/>
    </location>
</feature>
<dbReference type="PANTHER" id="PTHR24124">
    <property type="entry name" value="ANKYRIN REPEAT FAMILY A"/>
    <property type="match status" value="1"/>
</dbReference>
<feature type="repeat" description="ANK" evidence="3">
    <location>
        <begin position="868"/>
        <end position="897"/>
    </location>
</feature>
<evidence type="ECO:0000313" key="6">
    <source>
        <dbReference type="EMBL" id="RAW23627.1"/>
    </source>
</evidence>
<feature type="compositionally biased region" description="Low complexity" evidence="5">
    <location>
        <begin position="28"/>
        <end position="48"/>
    </location>
</feature>
<dbReference type="GO" id="GO:0010468">
    <property type="term" value="P:regulation of gene expression"/>
    <property type="evidence" value="ECO:0007669"/>
    <property type="project" value="TreeGrafter"/>
</dbReference>
<dbReference type="GO" id="GO:0005634">
    <property type="term" value="C:nucleus"/>
    <property type="evidence" value="ECO:0007669"/>
    <property type="project" value="TreeGrafter"/>
</dbReference>
<feature type="compositionally biased region" description="Basic and acidic residues" evidence="5">
    <location>
        <begin position="1718"/>
        <end position="1727"/>
    </location>
</feature>
<dbReference type="VEuPathDB" id="FungiDB:PC110_g19943"/>
<dbReference type="InterPro" id="IPR036770">
    <property type="entry name" value="Ankyrin_rpt-contain_sf"/>
</dbReference>
<dbReference type="PROSITE" id="PS50088">
    <property type="entry name" value="ANK_REPEAT"/>
    <property type="match status" value="1"/>
</dbReference>
<dbReference type="EMBL" id="MJFZ01001022">
    <property type="protein sequence ID" value="RAW23627.1"/>
    <property type="molecule type" value="Genomic_DNA"/>
</dbReference>